<organism evidence="1">
    <name type="scientific">Anguilla anguilla</name>
    <name type="common">European freshwater eel</name>
    <name type="synonym">Muraena anguilla</name>
    <dbReference type="NCBI Taxonomy" id="7936"/>
    <lineage>
        <taxon>Eukaryota</taxon>
        <taxon>Metazoa</taxon>
        <taxon>Chordata</taxon>
        <taxon>Craniata</taxon>
        <taxon>Vertebrata</taxon>
        <taxon>Euteleostomi</taxon>
        <taxon>Actinopterygii</taxon>
        <taxon>Neopterygii</taxon>
        <taxon>Teleostei</taxon>
        <taxon>Anguilliformes</taxon>
        <taxon>Anguillidae</taxon>
        <taxon>Anguilla</taxon>
    </lineage>
</organism>
<name>A0A0E9PWB8_ANGAN</name>
<protein>
    <submittedName>
        <fullName evidence="1">Uncharacterized protein</fullName>
    </submittedName>
</protein>
<reference evidence="1" key="2">
    <citation type="journal article" date="2015" name="Fish Shellfish Immunol.">
        <title>Early steps in the European eel (Anguilla anguilla)-Vibrio vulnificus interaction in the gills: Role of the RtxA13 toxin.</title>
        <authorList>
            <person name="Callol A."/>
            <person name="Pajuelo D."/>
            <person name="Ebbesson L."/>
            <person name="Teles M."/>
            <person name="MacKenzie S."/>
            <person name="Amaro C."/>
        </authorList>
    </citation>
    <scope>NUCLEOTIDE SEQUENCE</scope>
</reference>
<reference evidence="1" key="1">
    <citation type="submission" date="2014-11" db="EMBL/GenBank/DDBJ databases">
        <authorList>
            <person name="Amaro Gonzalez C."/>
        </authorList>
    </citation>
    <scope>NUCLEOTIDE SEQUENCE</scope>
</reference>
<dbReference type="EMBL" id="GBXM01099803">
    <property type="protein sequence ID" value="JAH08774.1"/>
    <property type="molecule type" value="Transcribed_RNA"/>
</dbReference>
<evidence type="ECO:0000313" key="1">
    <source>
        <dbReference type="EMBL" id="JAH08774.1"/>
    </source>
</evidence>
<sequence length="63" mass="7164">MMPSFLETPNRPCLSGMPARYWLESIPMFSNLTVLPCPDEISCLNGCTVKERRIVIDLIVHLN</sequence>
<proteinExistence type="predicted"/>
<dbReference type="AlphaFoldDB" id="A0A0E9PWB8"/>
<accession>A0A0E9PWB8</accession>